<gene>
    <name evidence="3" type="ORF">FIBSPDRAFT_844588</name>
</gene>
<dbReference type="SUPFAM" id="SSF48452">
    <property type="entry name" value="TPR-like"/>
    <property type="match status" value="2"/>
</dbReference>
<evidence type="ECO:0000313" key="3">
    <source>
        <dbReference type="EMBL" id="KZP03837.1"/>
    </source>
</evidence>
<feature type="signal peptide" evidence="1">
    <location>
        <begin position="1"/>
        <end position="18"/>
    </location>
</feature>
<dbReference type="Pfam" id="PF13424">
    <property type="entry name" value="TPR_12"/>
    <property type="match status" value="1"/>
</dbReference>
<dbReference type="InterPro" id="IPR011990">
    <property type="entry name" value="TPR-like_helical_dom_sf"/>
</dbReference>
<reference evidence="3 4" key="1">
    <citation type="journal article" date="2016" name="Mol. Biol. Evol.">
        <title>Comparative Genomics of Early-Diverging Mushroom-Forming Fungi Provides Insights into the Origins of Lignocellulose Decay Capabilities.</title>
        <authorList>
            <person name="Nagy L.G."/>
            <person name="Riley R."/>
            <person name="Tritt A."/>
            <person name="Adam C."/>
            <person name="Daum C."/>
            <person name="Floudas D."/>
            <person name="Sun H."/>
            <person name="Yadav J.S."/>
            <person name="Pangilinan J."/>
            <person name="Larsson K.H."/>
            <person name="Matsuura K."/>
            <person name="Barry K."/>
            <person name="Labutti K."/>
            <person name="Kuo R."/>
            <person name="Ohm R.A."/>
            <person name="Bhattacharya S.S."/>
            <person name="Shirouzu T."/>
            <person name="Yoshinaga Y."/>
            <person name="Martin F.M."/>
            <person name="Grigoriev I.V."/>
            <person name="Hibbett D.S."/>
        </authorList>
    </citation>
    <scope>NUCLEOTIDE SEQUENCE [LARGE SCALE GENOMIC DNA]</scope>
    <source>
        <strain evidence="3 4">CBS 109695</strain>
    </source>
</reference>
<dbReference type="EMBL" id="KV417995">
    <property type="protein sequence ID" value="KZP03837.1"/>
    <property type="molecule type" value="Genomic_DNA"/>
</dbReference>
<keyword evidence="1" id="KW-0732">Signal</keyword>
<dbReference type="Gene3D" id="3.40.50.300">
    <property type="entry name" value="P-loop containing nucleotide triphosphate hydrolases"/>
    <property type="match status" value="1"/>
</dbReference>
<name>A0A167UDH6_9AGAM</name>
<dbReference type="OrthoDB" id="621413at2759"/>
<evidence type="ECO:0000256" key="1">
    <source>
        <dbReference type="SAM" id="SignalP"/>
    </source>
</evidence>
<dbReference type="InterPro" id="IPR027417">
    <property type="entry name" value="P-loop_NTPase"/>
</dbReference>
<dbReference type="Gene3D" id="1.25.40.10">
    <property type="entry name" value="Tetratricopeptide repeat domain"/>
    <property type="match status" value="2"/>
</dbReference>
<evidence type="ECO:0000259" key="2">
    <source>
        <dbReference type="Pfam" id="PF20703"/>
    </source>
</evidence>
<dbReference type="InterPro" id="IPR019734">
    <property type="entry name" value="TPR_rpt"/>
</dbReference>
<sequence>MLLTLALSLFRSLAILDGDWYYPADICGAVVGGAVGGAAITVFTVFTICYITRRYQRVQQPILEDVESVSTSPLPPPPAGNLNIPPRPLQHLSVPSPSHSPINIINRASPVAQTASTSSFTTISGSGPVTNINGHFINGDYHAHHAAAVYPDRVSVNPPPSQPLPPEIFYGRDELILKLAEILSSEPRPRISILGAGGMGKTSTALHLIHHELVAERYGHRRYFVACDAVTSAEALAFLILQILEVTLVDGENPITAMYLALTRSPPTLLLLDNFESVWDAEDADSTRIGIRDLLQKIAGVPSAALIVTMRASAPPTGIVWKLSETIPPLSHSSARDVFLKINHTFLDEAADGEQVLNDFLQELDCVPLAITLLAQVSLDLPLAFVLRLWREKKTSMLRLPSPSESRDRLESVDVSISISITALDIIRNPEAIQLLGMICLLPDGLFLWQERLDSIGKSYSTTTSAMLLLRKFALIYIAGDKLGVLSPIRHFVLQYHSPDPEHTQCIYNIFWELVDAYAPVEFGPEFNSAVQALRLDMGNIASVIDHAARFHPSPKLVDIVIKLSRHLYRTHHPSTSVLHKIAHLVPNAQPRQKAEYWQIMGEILYMQDKYADARRTLIQARDQFLEIGDALGAARCLRSLGDNLRMQDRYTEATDILNQARAQLLDAGDLIGSAQCLQSLGTILRMQEKYTESLVTCMEAHNKLLALGNRRGAAQCLGSVAEIYRMQHRYQEATVTFNQVRDQLIDIGDRHGAARVLWLQGNILRMHDGYTTAKVTLNQARAELLDVGDWPGAARCMLSLGDNLRMHGNHAEAIVTLTEARSQLLNFGDHRSASWCLWSLGEIHRIQNNQAQAMKMVEEADRRFLAIGERSGDACCRCSLGDIHLAHNRRALAAELYTQARDIFLQMESPHDATRCSKRLSLCTVESDCTPVAAENT</sequence>
<feature type="chain" id="PRO_5007892950" evidence="1">
    <location>
        <begin position="19"/>
        <end position="938"/>
    </location>
</feature>
<dbReference type="PANTHER" id="PTHR47691:SF3">
    <property type="entry name" value="HTH-TYPE TRANSCRIPTIONAL REGULATOR RV0890C-RELATED"/>
    <property type="match status" value="1"/>
</dbReference>
<dbReference type="STRING" id="436010.A0A167UDH6"/>
<dbReference type="PANTHER" id="PTHR47691">
    <property type="entry name" value="REGULATOR-RELATED"/>
    <property type="match status" value="1"/>
</dbReference>
<dbReference type="Pfam" id="PF20703">
    <property type="entry name" value="nSTAND1"/>
    <property type="match status" value="1"/>
</dbReference>
<organism evidence="3 4">
    <name type="scientific">Athelia psychrophila</name>
    <dbReference type="NCBI Taxonomy" id="1759441"/>
    <lineage>
        <taxon>Eukaryota</taxon>
        <taxon>Fungi</taxon>
        <taxon>Dikarya</taxon>
        <taxon>Basidiomycota</taxon>
        <taxon>Agaricomycotina</taxon>
        <taxon>Agaricomycetes</taxon>
        <taxon>Agaricomycetidae</taxon>
        <taxon>Atheliales</taxon>
        <taxon>Atheliaceae</taxon>
        <taxon>Athelia</taxon>
    </lineage>
</organism>
<protein>
    <submittedName>
        <fullName evidence="3">TPR-like protein</fullName>
    </submittedName>
</protein>
<dbReference type="SMART" id="SM00028">
    <property type="entry name" value="TPR"/>
    <property type="match status" value="6"/>
</dbReference>
<dbReference type="SUPFAM" id="SSF52540">
    <property type="entry name" value="P-loop containing nucleoside triphosphate hydrolases"/>
    <property type="match status" value="1"/>
</dbReference>
<dbReference type="Proteomes" id="UP000076532">
    <property type="component" value="Unassembled WGS sequence"/>
</dbReference>
<feature type="domain" description="Novel STAND NTPase 1" evidence="2">
    <location>
        <begin position="167"/>
        <end position="312"/>
    </location>
</feature>
<keyword evidence="4" id="KW-1185">Reference proteome</keyword>
<proteinExistence type="predicted"/>
<dbReference type="InterPro" id="IPR049052">
    <property type="entry name" value="nSTAND1"/>
</dbReference>
<accession>A0A167UDH6</accession>
<evidence type="ECO:0000313" key="4">
    <source>
        <dbReference type="Proteomes" id="UP000076532"/>
    </source>
</evidence>
<dbReference type="AlphaFoldDB" id="A0A167UDH6"/>